<gene>
    <name evidence="2" type="ORF">ENL47_02550</name>
    <name evidence="1" type="ORF">ENM84_00905</name>
</gene>
<dbReference type="AlphaFoldDB" id="A0A7C5XGR2"/>
<protein>
    <submittedName>
        <fullName evidence="1">Uncharacterized protein</fullName>
    </submittedName>
</protein>
<dbReference type="EMBL" id="DRZI01000030">
    <property type="protein sequence ID" value="HHP81201.1"/>
    <property type="molecule type" value="Genomic_DNA"/>
</dbReference>
<name>A0A7C5XGR2_9CREN</name>
<sequence length="73" mass="8377">MSIQLAIIRCQDLENLYVSKGLIELQVDLDQLQLYSSLTELQRSRHIFLRRPELELKVLGMGIVGIELEFCSG</sequence>
<proteinExistence type="predicted"/>
<evidence type="ECO:0000313" key="1">
    <source>
        <dbReference type="EMBL" id="HHP81201.1"/>
    </source>
</evidence>
<accession>A0A7C5XGR2</accession>
<dbReference type="EMBL" id="DRUB01000046">
    <property type="protein sequence ID" value="HHR95711.1"/>
    <property type="molecule type" value="Genomic_DNA"/>
</dbReference>
<organism evidence="1">
    <name type="scientific">Ignisphaera aggregans</name>
    <dbReference type="NCBI Taxonomy" id="334771"/>
    <lineage>
        <taxon>Archaea</taxon>
        <taxon>Thermoproteota</taxon>
        <taxon>Thermoprotei</taxon>
        <taxon>Desulfurococcales</taxon>
        <taxon>Desulfurococcaceae</taxon>
        <taxon>Ignisphaera</taxon>
    </lineage>
</organism>
<reference evidence="1" key="1">
    <citation type="journal article" date="2020" name="mSystems">
        <title>Genome- and Community-Level Interaction Insights into Carbon Utilization and Element Cycling Functions of Hydrothermarchaeota in Hydrothermal Sediment.</title>
        <authorList>
            <person name="Zhou Z."/>
            <person name="Liu Y."/>
            <person name="Xu W."/>
            <person name="Pan J."/>
            <person name="Luo Z.H."/>
            <person name="Li M."/>
        </authorList>
    </citation>
    <scope>NUCLEOTIDE SEQUENCE [LARGE SCALE GENOMIC DNA]</scope>
    <source>
        <strain evidence="2">SpSt-1</strain>
        <strain evidence="1">SpSt-1121</strain>
    </source>
</reference>
<evidence type="ECO:0000313" key="2">
    <source>
        <dbReference type="EMBL" id="HHR95711.1"/>
    </source>
</evidence>
<comment type="caution">
    <text evidence="1">The sequence shown here is derived from an EMBL/GenBank/DDBJ whole genome shotgun (WGS) entry which is preliminary data.</text>
</comment>